<feature type="transmembrane region" description="Helical" evidence="7">
    <location>
        <begin position="39"/>
        <end position="59"/>
    </location>
</feature>
<dbReference type="Proteomes" id="UP000004691">
    <property type="component" value="Unassembled WGS sequence"/>
</dbReference>
<comment type="pathway">
    <text evidence="2">Glycan biosynthesis; alginate biosynthesis.</text>
</comment>
<comment type="subcellular location">
    <subcellularLocation>
        <location evidence="1">Periplasm</location>
    </subcellularLocation>
</comment>
<dbReference type="GO" id="GO:0016740">
    <property type="term" value="F:transferase activity"/>
    <property type="evidence" value="ECO:0007669"/>
    <property type="project" value="UniProtKB-KW"/>
</dbReference>
<dbReference type="CDD" id="cd14440">
    <property type="entry name" value="AlgX_N_like_3"/>
    <property type="match status" value="1"/>
</dbReference>
<dbReference type="HOGENOM" id="CLU_628192_0_0_11"/>
<sequence length="426" mass="46163">MTADDRPASPPAALPAVHESWLPREHALHRPRHAERQTVALVCAAVFFAAPALSFALGARPTEFENRSLTPFPSPGDGWSFFTDLAPWATDHLVLREQAVHAADAVSRGVFGEPAPFGNNHHEANPIESPPSRPRELHYPTVLEGKDGWLYLGEEIASHCEQDQPLAQTVAQLRRLRDGVEATGRKFVVVIAPDKATLVPEHLPERYVGKDCHRRAVDEFWRTMSAQDYVIDLRDELAAWGTQLGEPVYGPQDAHWSDEGGVLMARTVAEKLRPGISASWAVTPGEAWRVPADLPPLMGRSGETIGRHYAVAPDGVSDQTRDVGHDYRKPLKLNTASGPGTYGLGVGLLGDSFTIRALPYLSAAFGNMTVLHHDSVVGKGGATVAGDLLARSDVVVLQIAERTLARGGPAILRPDVINGVLARLSR</sequence>
<dbReference type="InterPro" id="IPR031811">
    <property type="entry name" value="ALGX/ALGJ_SGNH-like"/>
</dbReference>
<keyword evidence="7" id="KW-0472">Membrane</keyword>
<gene>
    <name evidence="9" type="ORF">SacxiDRAFT_1986</name>
</gene>
<dbReference type="EMBL" id="JH636049">
    <property type="protein sequence ID" value="EID54222.1"/>
    <property type="molecule type" value="Genomic_DNA"/>
</dbReference>
<evidence type="ECO:0000256" key="5">
    <source>
        <dbReference type="ARBA" id="ARBA00022764"/>
    </source>
</evidence>
<keyword evidence="5" id="KW-0574">Periplasm</keyword>
<evidence type="ECO:0000313" key="9">
    <source>
        <dbReference type="EMBL" id="EID54222.1"/>
    </source>
</evidence>
<accession>I0V269</accession>
<dbReference type="OrthoDB" id="3264206at2"/>
<dbReference type="RefSeq" id="WP_006238372.1">
    <property type="nucleotide sequence ID" value="NZ_JH636049.1"/>
</dbReference>
<keyword evidence="6" id="KW-0016">Alginate biosynthesis</keyword>
<reference evidence="9 10" key="1">
    <citation type="submission" date="2012-01" db="EMBL/GenBank/DDBJ databases">
        <title>Improved High-Quality Draft sequence of Saccharomonospora xinjiangensis XJ-54.</title>
        <authorList>
            <consortium name="US DOE Joint Genome Institute"/>
            <person name="Lucas S."/>
            <person name="Han J."/>
            <person name="Lapidus A."/>
            <person name="Cheng J.-F."/>
            <person name="Goodwin L."/>
            <person name="Pitluck S."/>
            <person name="Peters L."/>
            <person name="Mikhailova N."/>
            <person name="Teshima H."/>
            <person name="Detter J.C."/>
            <person name="Han C."/>
            <person name="Tapia R."/>
            <person name="Land M."/>
            <person name="Hauser L."/>
            <person name="Kyrpides N."/>
            <person name="Ivanova N."/>
            <person name="Pagani I."/>
            <person name="Brambilla E.-M."/>
            <person name="Klenk H.-P."/>
            <person name="Woyke T."/>
        </authorList>
    </citation>
    <scope>NUCLEOTIDE SEQUENCE [LARGE SCALE GENOMIC DNA]</scope>
    <source>
        <strain evidence="9 10">XJ-54</strain>
    </source>
</reference>
<evidence type="ECO:0000256" key="2">
    <source>
        <dbReference type="ARBA" id="ARBA00005182"/>
    </source>
</evidence>
<dbReference type="STRING" id="882086.SacxiDRAFT_1986"/>
<organism evidence="9 10">
    <name type="scientific">Saccharomonospora xinjiangensis XJ-54</name>
    <dbReference type="NCBI Taxonomy" id="882086"/>
    <lineage>
        <taxon>Bacteria</taxon>
        <taxon>Bacillati</taxon>
        <taxon>Actinomycetota</taxon>
        <taxon>Actinomycetes</taxon>
        <taxon>Pseudonocardiales</taxon>
        <taxon>Pseudonocardiaceae</taxon>
        <taxon>Saccharomonospora</taxon>
    </lineage>
</organism>
<keyword evidence="7" id="KW-0812">Transmembrane</keyword>
<dbReference type="Pfam" id="PF16822">
    <property type="entry name" value="ALGX"/>
    <property type="match status" value="1"/>
</dbReference>
<keyword evidence="3" id="KW-0808">Transferase</keyword>
<keyword evidence="7" id="KW-1133">Transmembrane helix</keyword>
<dbReference type="UniPathway" id="UPA00286"/>
<proteinExistence type="predicted"/>
<protein>
    <recommendedName>
        <fullName evidence="8">AlgX/AlgJ SGNH hydrolase-like domain-containing protein</fullName>
    </recommendedName>
</protein>
<feature type="domain" description="AlgX/AlgJ SGNH hydrolase-like" evidence="8">
    <location>
        <begin position="142"/>
        <end position="275"/>
    </location>
</feature>
<evidence type="ECO:0000256" key="7">
    <source>
        <dbReference type="SAM" id="Phobius"/>
    </source>
</evidence>
<keyword evidence="10" id="KW-1185">Reference proteome</keyword>
<evidence type="ECO:0000256" key="6">
    <source>
        <dbReference type="ARBA" id="ARBA00022841"/>
    </source>
</evidence>
<keyword evidence="4" id="KW-0732">Signal</keyword>
<evidence type="ECO:0000256" key="3">
    <source>
        <dbReference type="ARBA" id="ARBA00022679"/>
    </source>
</evidence>
<evidence type="ECO:0000259" key="8">
    <source>
        <dbReference type="Pfam" id="PF16822"/>
    </source>
</evidence>
<dbReference type="AlphaFoldDB" id="I0V269"/>
<evidence type="ECO:0000256" key="1">
    <source>
        <dbReference type="ARBA" id="ARBA00004418"/>
    </source>
</evidence>
<dbReference type="GO" id="GO:0042597">
    <property type="term" value="C:periplasmic space"/>
    <property type="evidence" value="ECO:0007669"/>
    <property type="project" value="UniProtKB-SubCell"/>
</dbReference>
<name>I0V269_9PSEU</name>
<evidence type="ECO:0000256" key="4">
    <source>
        <dbReference type="ARBA" id="ARBA00022729"/>
    </source>
</evidence>
<evidence type="ECO:0000313" key="10">
    <source>
        <dbReference type="Proteomes" id="UP000004691"/>
    </source>
</evidence>
<dbReference type="GO" id="GO:0042121">
    <property type="term" value="P:alginic acid biosynthetic process"/>
    <property type="evidence" value="ECO:0007669"/>
    <property type="project" value="UniProtKB-UniPathway"/>
</dbReference>
<dbReference type="eggNOG" id="ENOG5030TFF">
    <property type="taxonomic scope" value="Bacteria"/>
</dbReference>